<gene>
    <name evidence="1" type="ORF">Scep_026771</name>
</gene>
<evidence type="ECO:0000313" key="1">
    <source>
        <dbReference type="EMBL" id="KAK9095302.1"/>
    </source>
</evidence>
<proteinExistence type="predicted"/>
<dbReference type="EMBL" id="JBBNAG010000011">
    <property type="protein sequence ID" value="KAK9095302.1"/>
    <property type="molecule type" value="Genomic_DNA"/>
</dbReference>
<protein>
    <submittedName>
        <fullName evidence="1">Uncharacterized protein</fullName>
    </submittedName>
</protein>
<dbReference type="AlphaFoldDB" id="A0AAP0ENZ6"/>
<comment type="caution">
    <text evidence="1">The sequence shown here is derived from an EMBL/GenBank/DDBJ whole genome shotgun (WGS) entry which is preliminary data.</text>
</comment>
<organism evidence="1 2">
    <name type="scientific">Stephania cephalantha</name>
    <dbReference type="NCBI Taxonomy" id="152367"/>
    <lineage>
        <taxon>Eukaryota</taxon>
        <taxon>Viridiplantae</taxon>
        <taxon>Streptophyta</taxon>
        <taxon>Embryophyta</taxon>
        <taxon>Tracheophyta</taxon>
        <taxon>Spermatophyta</taxon>
        <taxon>Magnoliopsida</taxon>
        <taxon>Ranunculales</taxon>
        <taxon>Menispermaceae</taxon>
        <taxon>Menispermoideae</taxon>
        <taxon>Cissampelideae</taxon>
        <taxon>Stephania</taxon>
    </lineage>
</organism>
<evidence type="ECO:0000313" key="2">
    <source>
        <dbReference type="Proteomes" id="UP001419268"/>
    </source>
</evidence>
<dbReference type="Proteomes" id="UP001419268">
    <property type="component" value="Unassembled WGS sequence"/>
</dbReference>
<sequence>MDTCRATGWREEPCKACEEVGESTSASLEDDGRLLMRMKKHAWRDPGDHAGRVIMKHVAIAQGV</sequence>
<accession>A0AAP0ENZ6</accession>
<name>A0AAP0ENZ6_9MAGN</name>
<keyword evidence="2" id="KW-1185">Reference proteome</keyword>
<reference evidence="1 2" key="1">
    <citation type="submission" date="2024-01" db="EMBL/GenBank/DDBJ databases">
        <title>Genome assemblies of Stephania.</title>
        <authorList>
            <person name="Yang L."/>
        </authorList>
    </citation>
    <scope>NUCLEOTIDE SEQUENCE [LARGE SCALE GENOMIC DNA]</scope>
    <source>
        <strain evidence="1">JXDWG</strain>
        <tissue evidence="1">Leaf</tissue>
    </source>
</reference>